<proteinExistence type="predicted"/>
<dbReference type="PROSITE" id="PS50088">
    <property type="entry name" value="ANK_REPEAT"/>
    <property type="match status" value="3"/>
</dbReference>
<name>A0A9W6AR23_ASPTU</name>
<dbReference type="PROSITE" id="PS50297">
    <property type="entry name" value="ANK_REP_REGION"/>
    <property type="match status" value="3"/>
</dbReference>
<dbReference type="SMART" id="SM00248">
    <property type="entry name" value="ANK"/>
    <property type="match status" value="18"/>
</dbReference>
<dbReference type="Pfam" id="PF00023">
    <property type="entry name" value="Ank"/>
    <property type="match status" value="1"/>
</dbReference>
<dbReference type="InterPro" id="IPR036770">
    <property type="entry name" value="Ankyrin_rpt-contain_sf"/>
</dbReference>
<evidence type="ECO:0000256" key="2">
    <source>
        <dbReference type="ARBA" id="ARBA00023043"/>
    </source>
</evidence>
<protein>
    <submittedName>
        <fullName evidence="5">Ankyrin repeat and death domain-containing protein 1A</fullName>
    </submittedName>
</protein>
<dbReference type="Pfam" id="PF00646">
    <property type="entry name" value="F-box"/>
    <property type="match status" value="1"/>
</dbReference>
<comment type="caution">
    <text evidence="5">The sequence shown here is derived from an EMBL/GenBank/DDBJ whole genome shotgun (WGS) entry which is preliminary data.</text>
</comment>
<dbReference type="EMBL" id="BRPE01000007">
    <property type="protein sequence ID" value="GLA85997.1"/>
    <property type="molecule type" value="Genomic_DNA"/>
</dbReference>
<dbReference type="InterPro" id="IPR001810">
    <property type="entry name" value="F-box_dom"/>
</dbReference>
<dbReference type="Proteomes" id="UP001144157">
    <property type="component" value="Unassembled WGS sequence"/>
</dbReference>
<sequence>MSVIMGLADLCVDVVLEFLRYLSLEELLSLRMVCRYLNEVIVVNLLYITTVDKRISNRLLSRILLEYINQDTALKSQVTKIRDYMRTCASEHDRKKCSTGRCLRAISVALTTYNGREWVLQNYRTAVMPWIESWHKDNNCIPFLLAAWMGLQSIVISALDQGIHANTSHPFLGTALHAAAYNNDTVLAKELILRGVNRRKRDGAFGDTFQLAAYIGSDQFIHTMLMADPGLRVQISQTTSTYGPFGSAFNAAAAAGHDRVVRMLLEHKAKPNILAPMQRTAMFMAARSGRANVVELLLHSGLSDPSVPDCHDISPLLAAVQGGHEPVVRLLLQISKVKLNDTGRNGNIPAPLMVAASQGKARIVRMLLKRPDIDVNRYAQGLPSIFAAADNDHADVVSLLQCRRDISLFTPDQSQYLLNIAVSHGQTDIVRTLLNNGHHIDPHIPDSNGQASLHIAVTKNRIDILKLLLTFPFTDPNHTDTQGRTPLMLAVLHNHHQIIHLLLQDTRTRYDITDNRNTTPLMHAIIKNNDTVFHTALNHSTDHHLNTQDTTGSTALHLACITNTTFALESLLSITTINPNLQTTQGLTPLHCAILHKSTQAIIWLLESPTISPQLPDHKGTTPLCLAIVQNNLIATDLLLSHPLVDINHPSSSPSPPTSPENQYTPLILTTITNNLPLTHLLLRHPDINPNLPDANGDTPLAHAAKHGHIAIAKALLAHPATNPHLRPQIAGGTVGAPLLVHAVENNHLEMVRLLLLSGVYPDAPDRYLRTPLIAAAERGHTEVARELFRLGGGDVDVEHMDVRRMTALRVAARNGHEGVVRLLVMEVGVKVDLGRRSGVKLVEEVKGLGFGGVVRLLESGGGSWSGNGNGGMYGFF</sequence>
<feature type="repeat" description="ANK" evidence="3">
    <location>
        <begin position="696"/>
        <end position="721"/>
    </location>
</feature>
<evidence type="ECO:0000256" key="1">
    <source>
        <dbReference type="ARBA" id="ARBA00022737"/>
    </source>
</evidence>
<evidence type="ECO:0000259" key="4">
    <source>
        <dbReference type="PROSITE" id="PS50181"/>
    </source>
</evidence>
<keyword evidence="1" id="KW-0677">Repeat</keyword>
<feature type="domain" description="F-box" evidence="4">
    <location>
        <begin position="4"/>
        <end position="50"/>
    </location>
</feature>
<dbReference type="SUPFAM" id="SSF48403">
    <property type="entry name" value="Ankyrin repeat"/>
    <property type="match status" value="3"/>
</dbReference>
<accession>A0A9W6AR23</accession>
<evidence type="ECO:0000313" key="6">
    <source>
        <dbReference type="Proteomes" id="UP001144157"/>
    </source>
</evidence>
<evidence type="ECO:0000313" key="5">
    <source>
        <dbReference type="EMBL" id="GLA85997.1"/>
    </source>
</evidence>
<dbReference type="Gene3D" id="1.25.40.20">
    <property type="entry name" value="Ankyrin repeat-containing domain"/>
    <property type="match status" value="3"/>
</dbReference>
<gene>
    <name evidence="5" type="ORF">AtubIFM56815_010245</name>
</gene>
<dbReference type="PANTHER" id="PTHR24198">
    <property type="entry name" value="ANKYRIN REPEAT AND PROTEIN KINASE DOMAIN-CONTAINING PROTEIN"/>
    <property type="match status" value="1"/>
</dbReference>
<dbReference type="InterPro" id="IPR002110">
    <property type="entry name" value="Ankyrin_rpt"/>
</dbReference>
<feature type="repeat" description="ANK" evidence="3">
    <location>
        <begin position="448"/>
        <end position="469"/>
    </location>
</feature>
<feature type="repeat" description="ANK" evidence="3">
    <location>
        <begin position="482"/>
        <end position="504"/>
    </location>
</feature>
<dbReference type="PROSITE" id="PS50181">
    <property type="entry name" value="FBOX"/>
    <property type="match status" value="1"/>
</dbReference>
<dbReference type="PANTHER" id="PTHR24198:SF165">
    <property type="entry name" value="ANKYRIN REPEAT-CONTAINING PROTEIN-RELATED"/>
    <property type="match status" value="1"/>
</dbReference>
<reference evidence="5" key="1">
    <citation type="submission" date="2022-07" db="EMBL/GenBank/DDBJ databases">
        <title>Taxonomy of Aspergillus series Nigri: significant species reduction supported by multi-species coalescent approaches.</title>
        <authorList>
            <person name="Bian C."/>
            <person name="Kusuya Y."/>
            <person name="Sklenar F."/>
            <person name="D'hooge E."/>
            <person name="Yaguchi T."/>
            <person name="Takahashi H."/>
            <person name="Hubka V."/>
        </authorList>
    </citation>
    <scope>NUCLEOTIDE SEQUENCE</scope>
    <source>
        <strain evidence="5">IFM 56815</strain>
    </source>
</reference>
<organism evidence="5 6">
    <name type="scientific">Aspergillus tubingensis</name>
    <dbReference type="NCBI Taxonomy" id="5068"/>
    <lineage>
        <taxon>Eukaryota</taxon>
        <taxon>Fungi</taxon>
        <taxon>Dikarya</taxon>
        <taxon>Ascomycota</taxon>
        <taxon>Pezizomycotina</taxon>
        <taxon>Eurotiomycetes</taxon>
        <taxon>Eurotiomycetidae</taxon>
        <taxon>Eurotiales</taxon>
        <taxon>Aspergillaceae</taxon>
        <taxon>Aspergillus</taxon>
        <taxon>Aspergillus subgen. Circumdati</taxon>
    </lineage>
</organism>
<keyword evidence="2 3" id="KW-0040">ANK repeat</keyword>
<evidence type="ECO:0000256" key="3">
    <source>
        <dbReference type="PROSITE-ProRule" id="PRU00023"/>
    </source>
</evidence>
<dbReference type="Pfam" id="PF12796">
    <property type="entry name" value="Ank_2"/>
    <property type="match status" value="6"/>
</dbReference>
<dbReference type="AlphaFoldDB" id="A0A9W6AR23"/>